<evidence type="ECO:0000313" key="1">
    <source>
        <dbReference type="EMBL" id="WYW54350.1"/>
    </source>
</evidence>
<proteinExistence type="predicted"/>
<reference evidence="1 2" key="1">
    <citation type="submission" date="2024-03" db="EMBL/GenBank/DDBJ databases">
        <authorList>
            <person name="Cao K."/>
        </authorList>
    </citation>
    <scope>NUCLEOTIDE SEQUENCE [LARGE SCALE GENOMIC DNA]</scope>
    <source>
        <strain evidence="1 2">MCCC 1K00696</strain>
    </source>
</reference>
<name>A0ABZ2TMU1_9FLAO</name>
<evidence type="ECO:0000313" key="2">
    <source>
        <dbReference type="Proteomes" id="UP001491088"/>
    </source>
</evidence>
<gene>
    <name evidence="1" type="ORF">WG950_07385</name>
</gene>
<keyword evidence="2" id="KW-1185">Reference proteome</keyword>
<organism evidence="1 2">
    <name type="scientific">Polaribacter marinaquae</name>
    <dbReference type="NCBI Taxonomy" id="1642819"/>
    <lineage>
        <taxon>Bacteria</taxon>
        <taxon>Pseudomonadati</taxon>
        <taxon>Bacteroidota</taxon>
        <taxon>Flavobacteriia</taxon>
        <taxon>Flavobacteriales</taxon>
        <taxon>Flavobacteriaceae</taxon>
    </lineage>
</organism>
<dbReference type="RefSeq" id="WP_340931347.1">
    <property type="nucleotide sequence ID" value="NZ_CP150496.1"/>
</dbReference>
<evidence type="ECO:0008006" key="3">
    <source>
        <dbReference type="Google" id="ProtNLM"/>
    </source>
</evidence>
<protein>
    <recommendedName>
        <fullName evidence="3">Histidine kinase</fullName>
    </recommendedName>
</protein>
<dbReference type="EMBL" id="CP150496">
    <property type="protein sequence ID" value="WYW54350.1"/>
    <property type="molecule type" value="Genomic_DNA"/>
</dbReference>
<sequence>MNDKKNILASNLSTEFKKLVLQLNKSNTNKDFQLKIHEPKLFWSINWKTDRYLEECFCVRLFADNTKHSLIAEHQVKDVFDHINDPYFNFKEKTLEEFTLIIKEIIQKTEQAIVESLNKDLDKEM</sequence>
<dbReference type="Proteomes" id="UP001491088">
    <property type="component" value="Chromosome"/>
</dbReference>
<accession>A0ABZ2TMU1</accession>